<dbReference type="Pfam" id="PF18733">
    <property type="entry name" value="HEPN_LA2681"/>
    <property type="match status" value="1"/>
</dbReference>
<feature type="domain" description="LA2681-like HEPN" evidence="1">
    <location>
        <begin position="290"/>
        <end position="479"/>
    </location>
</feature>
<protein>
    <submittedName>
        <fullName evidence="2">LA2681 family HEPN domain-containing protein</fullName>
    </submittedName>
</protein>
<reference evidence="2 3" key="1">
    <citation type="journal article" date="2024" name="Int. J. Syst. Evol. Microbiol.">
        <title>Virgibacillus tibetensis sp. nov., isolated from salt lake on the Tibetan Plateau of China.</title>
        <authorList>
            <person name="Phurbu D."/>
            <person name="Liu Z.-X."/>
            <person name="Wang R."/>
            <person name="Zheng Y.-Y."/>
            <person name="Liu H.-C."/>
            <person name="Zhou Y.-G."/>
            <person name="Yu Y.-J."/>
            <person name="Li A.-H."/>
        </authorList>
    </citation>
    <scope>NUCLEOTIDE SEQUENCE [LARGE SCALE GENOMIC DNA]</scope>
    <source>
        <strain evidence="2 3">C22-A2</strain>
    </source>
</reference>
<keyword evidence="3" id="KW-1185">Reference proteome</keyword>
<gene>
    <name evidence="2" type="ORF">QGM71_12285</name>
</gene>
<evidence type="ECO:0000313" key="3">
    <source>
        <dbReference type="Proteomes" id="UP001335737"/>
    </source>
</evidence>
<dbReference type="InterPro" id="IPR040826">
    <property type="entry name" value="HEPN_LA2681"/>
</dbReference>
<proteinExistence type="predicted"/>
<dbReference type="Proteomes" id="UP001335737">
    <property type="component" value="Unassembled WGS sequence"/>
</dbReference>
<accession>A0ABU6KGF3</accession>
<dbReference type="RefSeq" id="WP_327607836.1">
    <property type="nucleotide sequence ID" value="NZ_JARZFX010000005.1"/>
</dbReference>
<sequence>MVRDYMVELMDIGSVVDELDKNLLKKQSNDVTDVLMFVSTIEEKFNSIDVEQLNNKEKIMYLYTNSNYRAILQYITHKEFEEFKKVSQILRQYENYADFVFENFASRIKSFRDAIVLSKVEEDTLNKAYISQIYVNLANVYNEMGRTVESVEELKKVGNIVDEFPMARANLAIKHHSLSTKVTNRPVMRFFLEKGISELEDVCNNVTSDDMTNDVLAQFIDWKGYMEKIINVHLSDVKPWSITLDVDDDYKIWSARKNLTLNYVNIFYDYGNVDDIQMIDMGLGYFGEENNMEYYSWFNTIKQEYNMARYFLYKIDTLIGEDNVHESQRYNVLINTLDYPALGYRTELLKISLKTAFSVLDKIGLFCCKFHKQEIPTFRIDFQSWYKEIELDVALGSPFNALYWLSRDLDRKSGDLKTIRLLRNCIEHRYIRVLDHYDKPLDEELADNDKFEYKVSYSDLKEITYETIRLVRNAIIYMASGFNVEYNRVYYGDKGEGVFLPLYLSIYEDEWKN</sequence>
<dbReference type="EMBL" id="JARZFX010000005">
    <property type="protein sequence ID" value="MEC5424270.1"/>
    <property type="molecule type" value="Genomic_DNA"/>
</dbReference>
<evidence type="ECO:0000259" key="1">
    <source>
        <dbReference type="Pfam" id="PF18733"/>
    </source>
</evidence>
<name>A0ABU6KGF3_9BACI</name>
<comment type="caution">
    <text evidence="2">The sequence shown here is derived from an EMBL/GenBank/DDBJ whole genome shotgun (WGS) entry which is preliminary data.</text>
</comment>
<evidence type="ECO:0000313" key="2">
    <source>
        <dbReference type="EMBL" id="MEC5424270.1"/>
    </source>
</evidence>
<organism evidence="2 3">
    <name type="scientific">Virgibacillus tibetensis</name>
    <dbReference type="NCBI Taxonomy" id="3042313"/>
    <lineage>
        <taxon>Bacteria</taxon>
        <taxon>Bacillati</taxon>
        <taxon>Bacillota</taxon>
        <taxon>Bacilli</taxon>
        <taxon>Bacillales</taxon>
        <taxon>Bacillaceae</taxon>
        <taxon>Virgibacillus</taxon>
    </lineage>
</organism>